<dbReference type="AlphaFoldDB" id="V6KC24"/>
<protein>
    <submittedName>
        <fullName evidence="1">Uncharacterized protein</fullName>
    </submittedName>
</protein>
<proteinExistence type="predicted"/>
<dbReference type="EMBL" id="AWQX01000187">
    <property type="protein sequence ID" value="EST28991.1"/>
    <property type="molecule type" value="Genomic_DNA"/>
</dbReference>
<comment type="caution">
    <text evidence="1">The sequence shown here is derived from an EMBL/GenBank/DDBJ whole genome shotgun (WGS) entry which is preliminary data.</text>
</comment>
<keyword evidence="2" id="KW-1185">Reference proteome</keyword>
<dbReference type="Proteomes" id="UP000017984">
    <property type="component" value="Chromosome"/>
</dbReference>
<dbReference type="RefSeq" id="WP_023548535.1">
    <property type="nucleotide sequence ID" value="NZ_CM002285.1"/>
</dbReference>
<sequence length="110" mass="12276">MTIQHPGDDGMVRFFSTAPPSPFVLPQTRKCVTEYGDVLADITTTTDIMEESDSATNVLYRAELVLNNGSYTLVVRDLVHGTLRMTGVPRRMVAKFPAYLSMLNLQHVDE</sequence>
<dbReference type="PATRIC" id="fig|1352936.5.peg.4529"/>
<gene>
    <name evidence="1" type="ORF">M878_21630</name>
</gene>
<reference evidence="1 2" key="1">
    <citation type="journal article" date="2014" name="Genome Announc.">
        <title>Draft Genome Sequence of Streptomyces roseochromogenes subsp. oscitans DS 12.976, Producer of the Aminocoumarin Antibiotic Clorobiocin.</title>
        <authorList>
            <person name="Ruckert C."/>
            <person name="Kalinowski J."/>
            <person name="Heide L."/>
            <person name="Apel A.K."/>
        </authorList>
    </citation>
    <scope>NUCLEOTIDE SEQUENCE [LARGE SCALE GENOMIC DNA]</scope>
    <source>
        <strain evidence="1 2">DS 12.976</strain>
    </source>
</reference>
<name>V6KC24_STRRC</name>
<evidence type="ECO:0000313" key="2">
    <source>
        <dbReference type="Proteomes" id="UP000017984"/>
    </source>
</evidence>
<accession>V6KC24</accession>
<evidence type="ECO:0000313" key="1">
    <source>
        <dbReference type="EMBL" id="EST28991.1"/>
    </source>
</evidence>
<organism evidence="1 2">
    <name type="scientific">Streptomyces roseochromogenus subsp. oscitans DS 12.976</name>
    <dbReference type="NCBI Taxonomy" id="1352936"/>
    <lineage>
        <taxon>Bacteria</taxon>
        <taxon>Bacillati</taxon>
        <taxon>Actinomycetota</taxon>
        <taxon>Actinomycetes</taxon>
        <taxon>Kitasatosporales</taxon>
        <taxon>Streptomycetaceae</taxon>
        <taxon>Streptomyces</taxon>
    </lineage>
</organism>
<dbReference type="HOGENOM" id="CLU_2169702_0_0_11"/>